<dbReference type="Pfam" id="PF07059">
    <property type="entry name" value="EDR2_C"/>
    <property type="match status" value="1"/>
</dbReference>
<feature type="domain" description="Protein ENHANCED DISEASE RESISTANCE 2 C-terminal" evidence="1">
    <location>
        <begin position="2"/>
        <end position="64"/>
    </location>
</feature>
<organism evidence="2 3">
    <name type="scientific">Aphanomyces astaci</name>
    <name type="common">Crayfish plague agent</name>
    <dbReference type="NCBI Taxonomy" id="112090"/>
    <lineage>
        <taxon>Eukaryota</taxon>
        <taxon>Sar</taxon>
        <taxon>Stramenopiles</taxon>
        <taxon>Oomycota</taxon>
        <taxon>Saprolegniomycetes</taxon>
        <taxon>Saprolegniales</taxon>
        <taxon>Verrucalvaceae</taxon>
        <taxon>Aphanomyces</taxon>
    </lineage>
</organism>
<feature type="non-terminal residue" evidence="2">
    <location>
        <position position="1"/>
    </location>
</feature>
<dbReference type="PANTHER" id="PTHR12136">
    <property type="entry name" value="ENHANCED DISEASE RESISTANCE-RELATED"/>
    <property type="match status" value="1"/>
</dbReference>
<protein>
    <recommendedName>
        <fullName evidence="1">Protein ENHANCED DISEASE RESISTANCE 2 C-terminal domain-containing protein</fullName>
    </recommendedName>
</protein>
<name>A0A6A4ZYU3_APHAT</name>
<dbReference type="PANTHER" id="PTHR12136:SF41">
    <property type="entry name" value="PLECKSTRIN HOMOLOGY (PH) AND LIPID-BINDING START DOMAINS-CONTAINING PROTEIN"/>
    <property type="match status" value="1"/>
</dbReference>
<evidence type="ECO:0000313" key="3">
    <source>
        <dbReference type="Proteomes" id="UP000469452"/>
    </source>
</evidence>
<gene>
    <name evidence="2" type="ORF">AaE_010819</name>
</gene>
<dbReference type="Proteomes" id="UP000469452">
    <property type="component" value="Unassembled WGS sequence"/>
</dbReference>
<sequence length="77" mass="8408">PYHRGPNYFEVDIDISSNSVANTVVGMVKGVTKVLVVDLAFLLESQSEEELPEAILGTVRLQNVSLDNPLRVPALQT</sequence>
<evidence type="ECO:0000259" key="1">
    <source>
        <dbReference type="Pfam" id="PF07059"/>
    </source>
</evidence>
<accession>A0A6A4ZYU3</accession>
<reference evidence="2 3" key="1">
    <citation type="submission" date="2019-06" db="EMBL/GenBank/DDBJ databases">
        <title>Genomics analysis of Aphanomyces spp. identifies a new class of oomycete effector associated with host adaptation.</title>
        <authorList>
            <person name="Gaulin E."/>
        </authorList>
    </citation>
    <scope>NUCLEOTIDE SEQUENCE [LARGE SCALE GENOMIC DNA]</scope>
    <source>
        <strain evidence="2 3">E</strain>
    </source>
</reference>
<dbReference type="InterPro" id="IPR009769">
    <property type="entry name" value="EDR2_C"/>
</dbReference>
<dbReference type="InterPro" id="IPR045096">
    <property type="entry name" value="EDR2-like"/>
</dbReference>
<dbReference type="AlphaFoldDB" id="A0A6A4ZYU3"/>
<dbReference type="EMBL" id="VJMI01016627">
    <property type="protein sequence ID" value="KAF0717635.1"/>
    <property type="molecule type" value="Genomic_DNA"/>
</dbReference>
<comment type="caution">
    <text evidence="2">The sequence shown here is derived from an EMBL/GenBank/DDBJ whole genome shotgun (WGS) entry which is preliminary data.</text>
</comment>
<proteinExistence type="predicted"/>
<evidence type="ECO:0000313" key="2">
    <source>
        <dbReference type="EMBL" id="KAF0717635.1"/>
    </source>
</evidence>